<protein>
    <submittedName>
        <fullName evidence="3">Universal stress protein</fullName>
    </submittedName>
</protein>
<gene>
    <name evidence="3" type="ORF">FJQ54_09585</name>
</gene>
<dbReference type="Pfam" id="PF00582">
    <property type="entry name" value="Usp"/>
    <property type="match status" value="2"/>
</dbReference>
<evidence type="ECO:0000313" key="4">
    <source>
        <dbReference type="Proteomes" id="UP000319897"/>
    </source>
</evidence>
<dbReference type="Gene3D" id="3.40.50.12370">
    <property type="match status" value="1"/>
</dbReference>
<feature type="domain" description="UspA" evidence="2">
    <location>
        <begin position="151"/>
        <end position="270"/>
    </location>
</feature>
<dbReference type="PRINTS" id="PR01438">
    <property type="entry name" value="UNVRSLSTRESS"/>
</dbReference>
<accession>A0A501XKQ8</accession>
<dbReference type="PANTHER" id="PTHR46268:SF15">
    <property type="entry name" value="UNIVERSAL STRESS PROTEIN HP_0031"/>
    <property type="match status" value="1"/>
</dbReference>
<evidence type="ECO:0000313" key="3">
    <source>
        <dbReference type="EMBL" id="TPE61136.1"/>
    </source>
</evidence>
<evidence type="ECO:0000259" key="2">
    <source>
        <dbReference type="Pfam" id="PF00582"/>
    </source>
</evidence>
<dbReference type="EMBL" id="VFSU01000024">
    <property type="protein sequence ID" value="TPE61136.1"/>
    <property type="molecule type" value="Genomic_DNA"/>
</dbReference>
<reference evidence="3 4" key="1">
    <citation type="submission" date="2019-06" db="EMBL/GenBank/DDBJ databases">
        <authorList>
            <person name="Lee I."/>
            <person name="Jang G.I."/>
            <person name="Hwang C.Y."/>
        </authorList>
    </citation>
    <scope>NUCLEOTIDE SEQUENCE [LARGE SCALE GENOMIC DNA]</scope>
    <source>
        <strain evidence="3 4">PAMC 28131</strain>
    </source>
</reference>
<dbReference type="CDD" id="cd00293">
    <property type="entry name" value="USP-like"/>
    <property type="match status" value="1"/>
</dbReference>
<sequence>MKSILLHHGNDPQFESRLQGALDLARFTEGHLEVLQTRRVPAFLGADAAGFAGSAAMVVQLLEDEAKLAEAERTALSKRLDGEGVPFTFTESLGDPAQTLVDRSLLSDVIVMSLAGSDARELASTLAAVVTKADAPVLAMPAGATRLEIEKPVLVAWKPTPEAAHAVKRSVSLLRQAARVDVLTIDPTGSGELPPTAVSSYLSRHGIGSDLHERTTGGGSTADTLLATAKELGSGMIVMGGYGRSRAMEFLLGGVTRRLLAAADIPLLLAH</sequence>
<dbReference type="InterPro" id="IPR006016">
    <property type="entry name" value="UspA"/>
</dbReference>
<dbReference type="SUPFAM" id="SSF52402">
    <property type="entry name" value="Adenine nucleotide alpha hydrolases-like"/>
    <property type="match status" value="2"/>
</dbReference>
<dbReference type="RefSeq" id="WP_140928194.1">
    <property type="nucleotide sequence ID" value="NZ_VFSU01000024.1"/>
</dbReference>
<dbReference type="PANTHER" id="PTHR46268">
    <property type="entry name" value="STRESS RESPONSE PROTEIN NHAX"/>
    <property type="match status" value="1"/>
</dbReference>
<name>A0A501XKQ8_9SPHN</name>
<comment type="caution">
    <text evidence="3">The sequence shown here is derived from an EMBL/GenBank/DDBJ whole genome shotgun (WGS) entry which is preliminary data.</text>
</comment>
<proteinExistence type="inferred from homology"/>
<organism evidence="3 4">
    <name type="scientific">Sandaracinobacter neustonicus</name>
    <dbReference type="NCBI Taxonomy" id="1715348"/>
    <lineage>
        <taxon>Bacteria</taxon>
        <taxon>Pseudomonadati</taxon>
        <taxon>Pseudomonadota</taxon>
        <taxon>Alphaproteobacteria</taxon>
        <taxon>Sphingomonadales</taxon>
        <taxon>Sphingosinicellaceae</taxon>
        <taxon>Sandaracinobacter</taxon>
    </lineage>
</organism>
<comment type="similarity">
    <text evidence="1">Belongs to the universal stress protein A family.</text>
</comment>
<dbReference type="InterPro" id="IPR006015">
    <property type="entry name" value="Universal_stress_UspA"/>
</dbReference>
<dbReference type="AlphaFoldDB" id="A0A501XKQ8"/>
<feature type="domain" description="UspA" evidence="2">
    <location>
        <begin position="3"/>
        <end position="139"/>
    </location>
</feature>
<dbReference type="Proteomes" id="UP000319897">
    <property type="component" value="Unassembled WGS sequence"/>
</dbReference>
<dbReference type="OrthoDB" id="9804721at2"/>
<evidence type="ECO:0000256" key="1">
    <source>
        <dbReference type="ARBA" id="ARBA00008791"/>
    </source>
</evidence>
<keyword evidence="4" id="KW-1185">Reference proteome</keyword>